<proteinExistence type="predicted"/>
<accession>A0A0K0EFU0</accession>
<evidence type="ECO:0000313" key="3">
    <source>
        <dbReference type="WBParaSite" id="SSTP_0000834700.1"/>
    </source>
</evidence>
<keyword evidence="1" id="KW-0732">Signal</keyword>
<evidence type="ECO:0000256" key="1">
    <source>
        <dbReference type="SAM" id="SignalP"/>
    </source>
</evidence>
<dbReference type="STRING" id="6248.A0A0K0EFU0"/>
<dbReference type="WBParaSite" id="SSTP_0000834700.1">
    <property type="protein sequence ID" value="SSTP_0000834700.1"/>
    <property type="gene ID" value="SSTP_0000834700"/>
</dbReference>
<dbReference type="AlphaFoldDB" id="A0A0K0EFU0"/>
<dbReference type="Proteomes" id="UP000035681">
    <property type="component" value="Unplaced"/>
</dbReference>
<keyword evidence="2" id="KW-1185">Reference proteome</keyword>
<organism evidence="3">
    <name type="scientific">Strongyloides stercoralis</name>
    <name type="common">Threadworm</name>
    <dbReference type="NCBI Taxonomy" id="6248"/>
    <lineage>
        <taxon>Eukaryota</taxon>
        <taxon>Metazoa</taxon>
        <taxon>Ecdysozoa</taxon>
        <taxon>Nematoda</taxon>
        <taxon>Chromadorea</taxon>
        <taxon>Rhabditida</taxon>
        <taxon>Tylenchina</taxon>
        <taxon>Panagrolaimomorpha</taxon>
        <taxon>Strongyloidoidea</taxon>
        <taxon>Strongyloididae</taxon>
        <taxon>Strongyloides</taxon>
    </lineage>
</organism>
<dbReference type="WBParaSite" id="TCONS_00001698.p1">
    <property type="protein sequence ID" value="TCONS_00001698.p1"/>
    <property type="gene ID" value="XLOC_001576"/>
</dbReference>
<dbReference type="CDD" id="cd00117">
    <property type="entry name" value="TFP"/>
    <property type="match status" value="1"/>
</dbReference>
<feature type="chain" id="PRO_5005328217" evidence="1">
    <location>
        <begin position="21"/>
        <end position="1037"/>
    </location>
</feature>
<sequence length="1037" mass="116877">MKSNLILKILLASFFSLLYCQNNLTSNLNQSSGTVLCYNCSNISIENCDTLCSGVNCYIYVTLPLSANNIASYGCSSEFVDFGCVNDTTTDGIMCYCTGDFCNYLEVVDIAEINSTTEYFDEESVSTASFSSTDYYTSENPFLINNISKRSVNEADNNTINFINVLQYLDQLFEFFDDVPIKNETESIMSLDEDKILQMLDRLDYIFDKKITKLSESLNDNISSIANLISENSGSDKYSKELKIKKTNDFVYNDYENSGVSSRSSFYSNLWKRILKLYFYEKSFKNFNINDKSFYYYDQKETIFDIENAVVTYSFEFNAFVLESPDKNINYKHNIVKRDYPPENINLLQSIVTFITSFITSFGEKLGIVAGSVGKNLINGLQMAIQEQMSQTINAANIAFNTYTDVLFSKIFTIFTTYINKAQSMKKRSLNAEYSNRNLLNSHKQFYDFVNTYKKIEKTEKRASNYSKLENEFSLESTERPIIMKNILEEIPYYNTIIDNSNETKEEYITPPLADTLNPNLSDISDLPILPSNLASFETKGSFSVTTNNNSQFSNMSLTTIGKKNNSNVTDIGSNSSTTASIIATIESSTVVLYTTTSVMTTTASQTTAPMDTIENTVTTTTKAETETTIQNILTTTVSMNILESTVTTTTKIETTTTASSGYFSYIFKYIKSFFGFGSSSLTTTTMAPLPSILKDQLPPNVKVNDNGEYTFTNGTIISPSQLEEMLQKLGRTLYPTTTKSSNFIVNIITSVTNSVYTFIAAFVNEFNTNFNNANNNSVGKVKNVFYFPSTELVGQTTTPSSIENSTTILSPYKMLTGLLSAVTSSGRKKRELNNDLNGILNNILPNIGQTSANTSNIQKLEKTFKKVLSDEKLFNIFIDYITKNLSLSIKEKSQLSKTIFQTVVTFISNSTLGRMMEEKMTEFSRTDLFDEDYGETYTEKMGQSMKEMGEVYGKTFNTILESVLLATNDYNGMNEIDIEEKMHNDGYQLGIKIGFAIKPILVNLNTVIQRIEKRKKRFVDCINDLYCFQDVLGKDL</sequence>
<name>A0A0K0EFU0_STRER</name>
<evidence type="ECO:0000313" key="2">
    <source>
        <dbReference type="Proteomes" id="UP000035681"/>
    </source>
</evidence>
<reference evidence="3" key="1">
    <citation type="submission" date="2015-08" db="UniProtKB">
        <authorList>
            <consortium name="WormBaseParasite"/>
        </authorList>
    </citation>
    <scope>IDENTIFICATION</scope>
</reference>
<protein>
    <submittedName>
        <fullName evidence="3">Secreted protein</fullName>
    </submittedName>
</protein>
<feature type="signal peptide" evidence="1">
    <location>
        <begin position="1"/>
        <end position="20"/>
    </location>
</feature>